<dbReference type="RefSeq" id="WP_069635794.1">
    <property type="nucleotide sequence ID" value="NZ_JXKZ01000017.1"/>
</dbReference>
<keyword evidence="6" id="KW-1185">Reference proteome</keyword>
<dbReference type="InterPro" id="IPR007737">
    <property type="entry name" value="Mga_HTH"/>
</dbReference>
<sequence length="479" mass="57525">MDFLLLDDRANLKLAIIRKLEQQYSFSERKDTLCEELNISQYLLERSILELNEDLKKFELIDEMELIEQSNEIMLFQGTKISSSIVEERYLRDSLEFTLLKTIFFKQFTSIKKYGEKHGMSRTVVYKIVDRIRKELGQYGIKLSKTFQLVGNEMKIRQYFTMLYYRIYKDSDELYNQMDILSVNELFSAIKPFYGEVNTFFLFRHYLFVMLERVKRKQQYFLPSNFQSVTFDKEERIYQTISQWMDCAINGTSRELEVEVKGLFSNLSVYRIEFCDLTNEEIENSVQQLKQEFLKFAQLDGFEEEFSTTLHQTMYQHKFITPLIDLTLRVMDLEFFHERYPFIFDVCHAFIRQLDVEEFRFSKKSLFFNLLLVLSKQYDQENEQNTINIHVNFTQGKKYNQFIKTQISIFDSFSINFQPMIRPDTDLIISDYLPENSFSARSLIWLAPPRATDWRNFGNEIVQINKNLQVNKNRMSERN</sequence>
<evidence type="ECO:0000256" key="1">
    <source>
        <dbReference type="ARBA" id="ARBA00023015"/>
    </source>
</evidence>
<feature type="coiled-coil region" evidence="3">
    <location>
        <begin position="272"/>
        <end position="299"/>
    </location>
</feature>
<evidence type="ECO:0000313" key="6">
    <source>
        <dbReference type="Proteomes" id="UP000094764"/>
    </source>
</evidence>
<evidence type="ECO:0000259" key="4">
    <source>
        <dbReference type="Pfam" id="PF05043"/>
    </source>
</evidence>
<gene>
    <name evidence="5" type="ORF">BCR23_10760</name>
</gene>
<evidence type="ECO:0000313" key="5">
    <source>
        <dbReference type="EMBL" id="OEG15306.1"/>
    </source>
</evidence>
<protein>
    <recommendedName>
        <fullName evidence="4">Mga helix-turn-helix domain-containing protein</fullName>
    </recommendedName>
</protein>
<dbReference type="PANTHER" id="PTHR30185:SF18">
    <property type="entry name" value="TRANSCRIPTIONAL REGULATOR MTLR"/>
    <property type="match status" value="1"/>
</dbReference>
<dbReference type="Proteomes" id="UP000094764">
    <property type="component" value="Unassembled WGS sequence"/>
</dbReference>
<comment type="caution">
    <text evidence="5">The sequence shown here is derived from an EMBL/GenBank/DDBJ whole genome shotgun (WGS) entry which is preliminary data.</text>
</comment>
<reference evidence="6" key="1">
    <citation type="submission" date="2016-09" db="EMBL/GenBank/DDBJ databases">
        <authorList>
            <person name="Gulvik C.A."/>
        </authorList>
    </citation>
    <scope>NUCLEOTIDE SEQUENCE [LARGE SCALE GENOMIC DNA]</scope>
    <source>
        <strain evidence="6">LMG 26306</strain>
    </source>
</reference>
<feature type="domain" description="Mga helix-turn-helix" evidence="4">
    <location>
        <begin position="81"/>
        <end position="164"/>
    </location>
</feature>
<dbReference type="OrthoDB" id="2143991at2"/>
<accession>A0A1E5GRK2</accession>
<dbReference type="AlphaFoldDB" id="A0A1E5GRK2"/>
<dbReference type="STRING" id="903983.BCR23_10760"/>
<keyword evidence="2" id="KW-0804">Transcription</keyword>
<name>A0A1E5GRK2_9ENTE</name>
<evidence type="ECO:0000256" key="3">
    <source>
        <dbReference type="SAM" id="Coils"/>
    </source>
</evidence>
<dbReference type="PATRIC" id="fig|903983.4.peg.995"/>
<dbReference type="InterPro" id="IPR050661">
    <property type="entry name" value="BglG_antiterminators"/>
</dbReference>
<organism evidence="5 6">
    <name type="scientific">Enterococcus quebecensis</name>
    <dbReference type="NCBI Taxonomy" id="903983"/>
    <lineage>
        <taxon>Bacteria</taxon>
        <taxon>Bacillati</taxon>
        <taxon>Bacillota</taxon>
        <taxon>Bacilli</taxon>
        <taxon>Lactobacillales</taxon>
        <taxon>Enterococcaceae</taxon>
        <taxon>Enterococcus</taxon>
    </lineage>
</organism>
<proteinExistence type="predicted"/>
<evidence type="ECO:0000256" key="2">
    <source>
        <dbReference type="ARBA" id="ARBA00023163"/>
    </source>
</evidence>
<dbReference type="PANTHER" id="PTHR30185">
    <property type="entry name" value="CRYPTIC BETA-GLUCOSIDE BGL OPERON ANTITERMINATOR"/>
    <property type="match status" value="1"/>
</dbReference>
<keyword evidence="3" id="KW-0175">Coiled coil</keyword>
<keyword evidence="1" id="KW-0805">Transcription regulation</keyword>
<dbReference type="EMBL" id="MIKB01000016">
    <property type="protein sequence ID" value="OEG15306.1"/>
    <property type="molecule type" value="Genomic_DNA"/>
</dbReference>
<dbReference type="Pfam" id="PF05043">
    <property type="entry name" value="Mga"/>
    <property type="match status" value="1"/>
</dbReference>